<sequence>ADPQKLLQSYLEVHGLGALDELVSGVRTIGPAEGELTGRTDVPGGQRARRSRPPLHLSPSPVRHSERR</sequence>
<accession>A0AAD1QZK7</accession>
<dbReference type="AlphaFoldDB" id="A0AAD1QZK7"/>
<keyword evidence="3" id="KW-1185">Reference proteome</keyword>
<feature type="region of interest" description="Disordered" evidence="1">
    <location>
        <begin position="30"/>
        <end position="68"/>
    </location>
</feature>
<evidence type="ECO:0000313" key="2">
    <source>
        <dbReference type="EMBL" id="CAH2220914.1"/>
    </source>
</evidence>
<feature type="non-terminal residue" evidence="2">
    <location>
        <position position="1"/>
    </location>
</feature>
<protein>
    <submittedName>
        <fullName evidence="2">Uncharacterized protein</fullName>
    </submittedName>
</protein>
<evidence type="ECO:0000313" key="3">
    <source>
        <dbReference type="Proteomes" id="UP001295444"/>
    </source>
</evidence>
<evidence type="ECO:0000256" key="1">
    <source>
        <dbReference type="SAM" id="MobiDB-lite"/>
    </source>
</evidence>
<organism evidence="2 3">
    <name type="scientific">Pelobates cultripes</name>
    <name type="common">Western spadefoot toad</name>
    <dbReference type="NCBI Taxonomy" id="61616"/>
    <lineage>
        <taxon>Eukaryota</taxon>
        <taxon>Metazoa</taxon>
        <taxon>Chordata</taxon>
        <taxon>Craniata</taxon>
        <taxon>Vertebrata</taxon>
        <taxon>Euteleostomi</taxon>
        <taxon>Amphibia</taxon>
        <taxon>Batrachia</taxon>
        <taxon>Anura</taxon>
        <taxon>Pelobatoidea</taxon>
        <taxon>Pelobatidae</taxon>
        <taxon>Pelobates</taxon>
    </lineage>
</organism>
<dbReference type="Proteomes" id="UP001295444">
    <property type="component" value="Chromosome 01"/>
</dbReference>
<gene>
    <name evidence="2" type="ORF">PECUL_23A007681</name>
</gene>
<dbReference type="EMBL" id="OW240912">
    <property type="protein sequence ID" value="CAH2220914.1"/>
    <property type="molecule type" value="Genomic_DNA"/>
</dbReference>
<reference evidence="2" key="1">
    <citation type="submission" date="2022-03" db="EMBL/GenBank/DDBJ databases">
        <authorList>
            <person name="Alioto T."/>
            <person name="Alioto T."/>
            <person name="Gomez Garrido J."/>
        </authorList>
    </citation>
    <scope>NUCLEOTIDE SEQUENCE</scope>
</reference>
<name>A0AAD1QZK7_PELCU</name>
<proteinExistence type="predicted"/>